<dbReference type="Pfam" id="PF01370">
    <property type="entry name" value="Epimerase"/>
    <property type="match status" value="1"/>
</dbReference>
<comment type="similarity">
    <text evidence="1">Belongs to the NAD(P)-dependent epimerase/dehydratase family.</text>
</comment>
<accession>A0A8H3DWT1</accession>
<dbReference type="PANTHER" id="PTHR43103">
    <property type="entry name" value="NUCLEOSIDE-DIPHOSPHATE-SUGAR EPIMERASE"/>
    <property type="match status" value="1"/>
</dbReference>
<feature type="domain" description="NAD-dependent epimerase/dehydratase" evidence="4">
    <location>
        <begin position="3"/>
        <end position="174"/>
    </location>
</feature>
<keyword evidence="2" id="KW-0560">Oxidoreductase</keyword>
<dbReference type="EMBL" id="CAJNJQ010000094">
    <property type="protein sequence ID" value="CAE7055809.1"/>
    <property type="molecule type" value="Genomic_DNA"/>
</dbReference>
<protein>
    <recommendedName>
        <fullName evidence="4">NAD-dependent epimerase/dehydratase domain-containing protein</fullName>
    </recommendedName>
</protein>
<sequence length="484" mass="53796">MKVAITGATGKVGQGVIQEALEHTNHELRLIDVRVPGERIQDPRVEYVTADLRDYRKFESALTGADALVHLAVGGYRGPPPFESQDLHNSMVVMSYNALQAAANLGMRFVVLASSINAIGALFSGAPRYDYFPLDEEHPYRPEDSYSVGKQILEIQAAAFARKYPHMSISCLRFHFVTPTRPDFSQGIDADIRKDMWGWTDLRAAGRACMLGLEVEWTGAEVFYIVGPEHCANGHIIAGSSGSVAESLVNIALSSTSHTLTLVDHKPPPEDKIIFDPRVKYETRDLRQYKDYAEVVKGADGLIHLAAFAQPYLAAPDVVHNSNVVLSFNALQDEKHPSFADEPYALSKSIGELQAEAFARAHPTMSISSLRFHHVVPEKKRMSGEESLKKNSLDLWGWTECLAAGRACLLALEVEWYGAEVIYIIGEEHCVVPGECTTEELARRYFPEAVLRRKFEPQEGFFDCSKAGRLLGWKHVGGRQPKRE</sequence>
<evidence type="ECO:0000313" key="6">
    <source>
        <dbReference type="Proteomes" id="UP000663827"/>
    </source>
</evidence>
<keyword evidence="3" id="KW-0520">NAD</keyword>
<evidence type="ECO:0000256" key="3">
    <source>
        <dbReference type="ARBA" id="ARBA00023027"/>
    </source>
</evidence>
<name>A0A8H3DWT1_9AGAM</name>
<dbReference type="InterPro" id="IPR036291">
    <property type="entry name" value="NAD(P)-bd_dom_sf"/>
</dbReference>
<evidence type="ECO:0000259" key="4">
    <source>
        <dbReference type="Pfam" id="PF01370"/>
    </source>
</evidence>
<evidence type="ECO:0000256" key="1">
    <source>
        <dbReference type="ARBA" id="ARBA00007637"/>
    </source>
</evidence>
<reference evidence="5" key="1">
    <citation type="submission" date="2021-01" db="EMBL/GenBank/DDBJ databases">
        <authorList>
            <person name="Kaushik A."/>
        </authorList>
    </citation>
    <scope>NUCLEOTIDE SEQUENCE</scope>
    <source>
        <strain evidence="5">AG5</strain>
    </source>
</reference>
<proteinExistence type="inferred from homology"/>
<dbReference type="SUPFAM" id="SSF51735">
    <property type="entry name" value="NAD(P)-binding Rossmann-fold domains"/>
    <property type="match status" value="2"/>
</dbReference>
<gene>
    <name evidence="5" type="ORF">RDB_LOCUS4234</name>
</gene>
<dbReference type="PANTHER" id="PTHR43103:SF5">
    <property type="entry name" value="4-EPIMERASE, PUTATIVE (AFU_ORTHOLOGUE AFUA_7G00360)-RELATED"/>
    <property type="match status" value="1"/>
</dbReference>
<evidence type="ECO:0000313" key="5">
    <source>
        <dbReference type="EMBL" id="CAE7055809.1"/>
    </source>
</evidence>
<evidence type="ECO:0000256" key="2">
    <source>
        <dbReference type="ARBA" id="ARBA00023002"/>
    </source>
</evidence>
<dbReference type="GO" id="GO:0016491">
    <property type="term" value="F:oxidoreductase activity"/>
    <property type="evidence" value="ECO:0007669"/>
    <property type="project" value="UniProtKB-KW"/>
</dbReference>
<comment type="caution">
    <text evidence="5">The sequence shown here is derived from an EMBL/GenBank/DDBJ whole genome shotgun (WGS) entry which is preliminary data.</text>
</comment>
<organism evidence="5 6">
    <name type="scientific">Rhizoctonia solani</name>
    <dbReference type="NCBI Taxonomy" id="456999"/>
    <lineage>
        <taxon>Eukaryota</taxon>
        <taxon>Fungi</taxon>
        <taxon>Dikarya</taxon>
        <taxon>Basidiomycota</taxon>
        <taxon>Agaricomycotina</taxon>
        <taxon>Agaricomycetes</taxon>
        <taxon>Cantharellales</taxon>
        <taxon>Ceratobasidiaceae</taxon>
        <taxon>Rhizoctonia</taxon>
    </lineage>
</organism>
<dbReference type="InterPro" id="IPR001509">
    <property type="entry name" value="Epimerase_deHydtase"/>
</dbReference>
<dbReference type="AlphaFoldDB" id="A0A8H3DWT1"/>
<dbReference type="Gene3D" id="3.40.50.720">
    <property type="entry name" value="NAD(P)-binding Rossmann-like Domain"/>
    <property type="match status" value="3"/>
</dbReference>
<dbReference type="Proteomes" id="UP000663827">
    <property type="component" value="Unassembled WGS sequence"/>
</dbReference>